<sequence length="134" mass="15800">MEGWSRWGEDKNLPKKIELESLTDGKDGLILKFCDSECSDKKINVIYSNMVLAYRNRDEGDYLKTFKHLSDTYGDEFYTKWSLFKVKNSEFIEWFNEESLNVHEYQKESIEHYVFITANDVIEIISSNSPEISC</sequence>
<reference evidence="2" key="1">
    <citation type="submission" date="2014-12" db="EMBL/GenBank/DDBJ databases">
        <title>Genome sequence of Clostridium beijerinckii strain 59B.</title>
        <authorList>
            <person name="Little G.T."/>
            <person name="Minton N.P."/>
        </authorList>
    </citation>
    <scope>NUCLEOTIDE SEQUENCE [LARGE SCALE GENOMIC DNA]</scope>
    <source>
        <strain evidence="2">59B</strain>
    </source>
</reference>
<evidence type="ECO:0000313" key="1">
    <source>
        <dbReference type="EMBL" id="AJH01266.1"/>
    </source>
</evidence>
<evidence type="ECO:0000313" key="2">
    <source>
        <dbReference type="Proteomes" id="UP000031866"/>
    </source>
</evidence>
<proteinExistence type="predicted"/>
<dbReference type="AlphaFoldDB" id="A0A0B5QK09"/>
<dbReference type="KEGG" id="cbei:LF65_04736"/>
<dbReference type="OrthoDB" id="2086981at2"/>
<dbReference type="EMBL" id="CP010086">
    <property type="protein sequence ID" value="AJH01266.1"/>
    <property type="molecule type" value="Genomic_DNA"/>
</dbReference>
<organism evidence="1 2">
    <name type="scientific">Clostridium beijerinckii</name>
    <name type="common">Clostridium MP</name>
    <dbReference type="NCBI Taxonomy" id="1520"/>
    <lineage>
        <taxon>Bacteria</taxon>
        <taxon>Bacillati</taxon>
        <taxon>Bacillota</taxon>
        <taxon>Clostridia</taxon>
        <taxon>Eubacteriales</taxon>
        <taxon>Clostridiaceae</taxon>
        <taxon>Clostridium</taxon>
    </lineage>
</organism>
<gene>
    <name evidence="1" type="ORF">LF65_04736</name>
</gene>
<name>A0A0B5QK09_CLOBE</name>
<dbReference type="RefSeq" id="WP_041899376.1">
    <property type="nucleotide sequence ID" value="NZ_CP010086.2"/>
</dbReference>
<accession>A0A0B5QK09</accession>
<protein>
    <submittedName>
        <fullName evidence="1">Uncharacterized protein</fullName>
    </submittedName>
</protein>
<dbReference type="Proteomes" id="UP000031866">
    <property type="component" value="Chromosome"/>
</dbReference>